<dbReference type="RefSeq" id="WP_166271776.1">
    <property type="nucleotide sequence ID" value="NZ_JAAFGS010000001.1"/>
</dbReference>
<reference evidence="3 4" key="1">
    <citation type="submission" date="2020-01" db="EMBL/GenBank/DDBJ databases">
        <title>Polyphasic characterisation and genomic insights into a novel alkali tolerant bacterium VR-M41.</title>
        <authorList>
            <person name="Vemuluri V.R."/>
        </authorList>
    </citation>
    <scope>NUCLEOTIDE SEQUENCE [LARGE SCALE GENOMIC DNA]</scope>
    <source>
        <strain evidence="3 4">VR-M41</strain>
    </source>
</reference>
<dbReference type="EMBL" id="JAAFGS010000001">
    <property type="protein sequence ID" value="NGZ73944.1"/>
    <property type="molecule type" value="Genomic_DNA"/>
</dbReference>
<feature type="chain" id="PRO_5046206679" evidence="1">
    <location>
        <begin position="26"/>
        <end position="385"/>
    </location>
</feature>
<evidence type="ECO:0000259" key="2">
    <source>
        <dbReference type="Pfam" id="PF07833"/>
    </source>
</evidence>
<dbReference type="InterPro" id="IPR012854">
    <property type="entry name" value="Cu_amine_oxidase-like_N"/>
</dbReference>
<feature type="domain" description="Copper amine oxidase-like N-terminal" evidence="2">
    <location>
        <begin position="43"/>
        <end position="135"/>
    </location>
</feature>
<dbReference type="InterPro" id="IPR036582">
    <property type="entry name" value="Mao_N_sf"/>
</dbReference>
<dbReference type="Pfam" id="PF07833">
    <property type="entry name" value="Cu_amine_oxidN1"/>
    <property type="match status" value="1"/>
</dbReference>
<keyword evidence="4" id="KW-1185">Reference proteome</keyword>
<organism evidence="3 4">
    <name type="scientific">Saccharibacillus alkalitolerans</name>
    <dbReference type="NCBI Taxonomy" id="2705290"/>
    <lineage>
        <taxon>Bacteria</taxon>
        <taxon>Bacillati</taxon>
        <taxon>Bacillota</taxon>
        <taxon>Bacilli</taxon>
        <taxon>Bacillales</taxon>
        <taxon>Paenibacillaceae</taxon>
        <taxon>Saccharibacillus</taxon>
    </lineage>
</organism>
<comment type="caution">
    <text evidence="3">The sequence shown here is derived from an EMBL/GenBank/DDBJ whole genome shotgun (WGS) entry which is preliminary data.</text>
</comment>
<evidence type="ECO:0000313" key="4">
    <source>
        <dbReference type="Proteomes" id="UP000800303"/>
    </source>
</evidence>
<dbReference type="SUPFAM" id="SSF55383">
    <property type="entry name" value="Copper amine oxidase, domain N"/>
    <property type="match status" value="1"/>
</dbReference>
<proteinExistence type="predicted"/>
<sequence length="385" mass="41774">MKNRWIKWAAGLLAGSLLIAPVAHAAPEETASLLLNGSSAESGKLEVRGGQAYMPARTASELLGFLADYNRASHTLTLLRPNASLTMKLGSREAEIDGRRVKSAAAFAENGRVYVPLNALSAALKTKADWKAASGSAALEDPDRCRMVSSGGRTVWVFFATGEIYSLESGLPKKLRAADVSDLDWGTADVRNLGDGAYLLTVEREYGAAMQTVHNRHQFLVKDGSVQKQTHYRYSGMYASSEMGPASLPAQRAYLTDGKVVDVVGAGGSAAAVYDLEELTGQEGPFIVESVTADYLLVRAFATLQPTVIDLASGNSALLYERLPDPDEVRAWEEMSGDTGELLLLQSRLRFVEQKGDRLIFAYKRIAPGKDSGREERFDYVLKRS</sequence>
<gene>
    <name evidence="3" type="ORF">GYN08_01360</name>
</gene>
<dbReference type="Gene3D" id="3.30.457.10">
    <property type="entry name" value="Copper amine oxidase-like, N-terminal domain"/>
    <property type="match status" value="1"/>
</dbReference>
<feature type="signal peptide" evidence="1">
    <location>
        <begin position="1"/>
        <end position="25"/>
    </location>
</feature>
<keyword evidence="1" id="KW-0732">Signal</keyword>
<dbReference type="Proteomes" id="UP000800303">
    <property type="component" value="Unassembled WGS sequence"/>
</dbReference>
<evidence type="ECO:0000313" key="3">
    <source>
        <dbReference type="EMBL" id="NGZ73944.1"/>
    </source>
</evidence>
<protein>
    <submittedName>
        <fullName evidence="3">Copper amine oxidase N-terminal domain-containing protein</fullName>
    </submittedName>
</protein>
<evidence type="ECO:0000256" key="1">
    <source>
        <dbReference type="SAM" id="SignalP"/>
    </source>
</evidence>
<name>A0ABX0F1M4_9BACL</name>
<accession>A0ABX0F1M4</accession>